<feature type="transmembrane region" description="Helical" evidence="10">
    <location>
        <begin position="316"/>
        <end position="336"/>
    </location>
</feature>
<keyword evidence="5" id="KW-0547">Nucleotide-binding</keyword>
<dbReference type="InterPro" id="IPR011527">
    <property type="entry name" value="ABC1_TM_dom"/>
</dbReference>
<sequence>MNNIPDSSQRPQPDAPSAVPVTDNDQQAYQDWALSALIILAQFHGIAVNAADIQHRYDVNGVGLDQSGWLLAAREIGLKAKVSHQKFERMHMAALPALVWREDGEHFILAKVDEERYLIQDLQQGRPVILSKEEFASRYSGVLMLVASRASIMGSLAKFDFTWFIPAVIKYRRIFMEVLAVSVVIQLFALITPIFFQVVMDKVLVHRGFSTLDVIAFAFLVVIIFEVVLGGLRTYVFAHTTSRIDVELGARLFRHMLSLPIAYFENRRVGDTVARVRELEQIRNFLTGQALTSVLDLCFSFIFIAVMWYYSGWLTLIVLISLPCYAIWSATISPILRSRLNDKFARNADSQSFLVESVTTMGTIKSMAVEPQMTRRWDQQLAAYVAAGFKVTRLATIGQQGVQLIQKLVVVATLWFGARLVINGDMTVGQLIAFNMLAGQVAAPVIRLAQLWQDFQQVGISVARLGDILNTPTENPTSRMALPDIKGFIGFDRVSFRYRPDAPEILREFSLNIRAGEVLGIVGRSGSGKSTVTKLVQRLYVPEHGRVMIDGNDLALADPAWLRRQIGVVLQENILMNRSVRDNIALADPGMPLERIMHAAKMAGAHEFIMELPEGYDSMVGEQGAGLSGGQRQRIAIARALVGNPRILILDEATSALDYESERAIMNNMESICKGRTVIIIAHRLSTVRRCHRIIAMDKGKIIEQGTHKQLLEQNGYYKYLHDLQAA</sequence>
<evidence type="ECO:0000313" key="14">
    <source>
        <dbReference type="EMBL" id="UOO89713.1"/>
    </source>
</evidence>
<dbReference type="EMBL" id="CP091511">
    <property type="protein sequence ID" value="UOO89713.1"/>
    <property type="molecule type" value="Genomic_DNA"/>
</dbReference>
<dbReference type="CDD" id="cd03252">
    <property type="entry name" value="ABCC_Hemolysin"/>
    <property type="match status" value="1"/>
</dbReference>
<evidence type="ECO:0000256" key="3">
    <source>
        <dbReference type="ARBA" id="ARBA00022475"/>
    </source>
</evidence>
<evidence type="ECO:0000259" key="12">
    <source>
        <dbReference type="PROSITE" id="PS50929"/>
    </source>
</evidence>
<dbReference type="InterPro" id="IPR010132">
    <property type="entry name" value="ATPase_T1SS_HlyB"/>
</dbReference>
<dbReference type="PROSITE" id="PS50990">
    <property type="entry name" value="PEPTIDASE_C39"/>
    <property type="match status" value="1"/>
</dbReference>
<organism evidence="14 15">
    <name type="scientific">Vitreoscilla massiliensis</name>
    <dbReference type="NCBI Taxonomy" id="1689272"/>
    <lineage>
        <taxon>Bacteria</taxon>
        <taxon>Pseudomonadati</taxon>
        <taxon>Pseudomonadota</taxon>
        <taxon>Betaproteobacteria</taxon>
        <taxon>Neisseriales</taxon>
        <taxon>Neisseriaceae</taxon>
        <taxon>Vitreoscilla</taxon>
    </lineage>
</organism>
<feature type="transmembrane region" description="Helical" evidence="10">
    <location>
        <begin position="174"/>
        <end position="195"/>
    </location>
</feature>
<evidence type="ECO:0000256" key="9">
    <source>
        <dbReference type="SAM" id="MobiDB-lite"/>
    </source>
</evidence>
<keyword evidence="4 10" id="KW-0812">Transmembrane</keyword>
<protein>
    <submittedName>
        <fullName evidence="14">Type I secretion system permease/ATPase</fullName>
    </submittedName>
</protein>
<dbReference type="SUPFAM" id="SSF90123">
    <property type="entry name" value="ABC transporter transmembrane region"/>
    <property type="match status" value="1"/>
</dbReference>
<dbReference type="Gene3D" id="3.90.70.10">
    <property type="entry name" value="Cysteine proteinases"/>
    <property type="match status" value="1"/>
</dbReference>
<proteinExistence type="predicted"/>
<dbReference type="InterPro" id="IPR003593">
    <property type="entry name" value="AAA+_ATPase"/>
</dbReference>
<evidence type="ECO:0000256" key="5">
    <source>
        <dbReference type="ARBA" id="ARBA00022741"/>
    </source>
</evidence>
<keyword evidence="8 10" id="KW-0472">Membrane</keyword>
<dbReference type="RefSeq" id="WP_082625549.1">
    <property type="nucleotide sequence ID" value="NZ_CABKVG010000007.1"/>
</dbReference>
<dbReference type="Pfam" id="PF00664">
    <property type="entry name" value="ABC_membrane"/>
    <property type="match status" value="1"/>
</dbReference>
<gene>
    <name evidence="14" type="ORF">LVJ82_01610</name>
</gene>
<dbReference type="InterPro" id="IPR003439">
    <property type="entry name" value="ABC_transporter-like_ATP-bd"/>
</dbReference>
<dbReference type="CDD" id="cd18588">
    <property type="entry name" value="ABC_6TM_CyaB_HlyB_like"/>
    <property type="match status" value="1"/>
</dbReference>
<evidence type="ECO:0000313" key="15">
    <source>
        <dbReference type="Proteomes" id="UP000832011"/>
    </source>
</evidence>
<dbReference type="PROSITE" id="PS50929">
    <property type="entry name" value="ABC_TM1F"/>
    <property type="match status" value="1"/>
</dbReference>
<evidence type="ECO:0000256" key="8">
    <source>
        <dbReference type="ARBA" id="ARBA00023136"/>
    </source>
</evidence>
<dbReference type="PROSITE" id="PS00211">
    <property type="entry name" value="ABC_TRANSPORTER_1"/>
    <property type="match status" value="1"/>
</dbReference>
<dbReference type="InterPro" id="IPR027417">
    <property type="entry name" value="P-loop_NTPase"/>
</dbReference>
<comment type="subcellular location">
    <subcellularLocation>
        <location evidence="1">Cell membrane</location>
        <topology evidence="1">Multi-pass membrane protein</topology>
    </subcellularLocation>
</comment>
<dbReference type="SUPFAM" id="SSF52540">
    <property type="entry name" value="P-loop containing nucleoside triphosphate hydrolases"/>
    <property type="match status" value="1"/>
</dbReference>
<evidence type="ECO:0000256" key="4">
    <source>
        <dbReference type="ARBA" id="ARBA00022692"/>
    </source>
</evidence>
<accession>A0ABY4E2Z4</accession>
<dbReference type="Pfam" id="PF00005">
    <property type="entry name" value="ABC_tran"/>
    <property type="match status" value="1"/>
</dbReference>
<dbReference type="InterPro" id="IPR017871">
    <property type="entry name" value="ABC_transporter-like_CS"/>
</dbReference>
<dbReference type="InterPro" id="IPR036640">
    <property type="entry name" value="ABC1_TM_sf"/>
</dbReference>
<evidence type="ECO:0000259" key="11">
    <source>
        <dbReference type="PROSITE" id="PS50893"/>
    </source>
</evidence>
<dbReference type="PANTHER" id="PTHR24221">
    <property type="entry name" value="ATP-BINDING CASSETTE SUB-FAMILY B"/>
    <property type="match status" value="1"/>
</dbReference>
<dbReference type="InterPro" id="IPR005074">
    <property type="entry name" value="Peptidase_C39"/>
</dbReference>
<dbReference type="PANTHER" id="PTHR24221:SF647">
    <property type="entry name" value="BLL6336 PROTEIN"/>
    <property type="match status" value="1"/>
</dbReference>
<keyword evidence="7 10" id="KW-1133">Transmembrane helix</keyword>
<feature type="domain" description="ABC transmembrane type-1" evidence="12">
    <location>
        <begin position="178"/>
        <end position="457"/>
    </location>
</feature>
<reference evidence="14 15" key="1">
    <citation type="journal article" date="2022" name="Res Sq">
        <title>Evolution of multicellular longitudinally dividing oral cavity symbionts (Neisseriaceae).</title>
        <authorList>
            <person name="Nyongesa S."/>
            <person name="Weber P."/>
            <person name="Bernet E."/>
            <person name="Pullido F."/>
            <person name="Nieckarz M."/>
            <person name="Delaby M."/>
            <person name="Nieves C."/>
            <person name="Viehboeck T."/>
            <person name="Krause N."/>
            <person name="Rivera-Millot A."/>
            <person name="Nakamura A."/>
            <person name="Vischer N."/>
            <person name="VanNieuwenhze M."/>
            <person name="Brun Y."/>
            <person name="Cava F."/>
            <person name="Bulgheresi S."/>
            <person name="Veyrier F."/>
        </authorList>
    </citation>
    <scope>NUCLEOTIDE SEQUENCE [LARGE SCALE GENOMIC DNA]</scope>
    <source>
        <strain evidence="14 15">SN4</strain>
    </source>
</reference>
<dbReference type="InterPro" id="IPR039395">
    <property type="entry name" value="Peptidase_C39-like_A"/>
</dbReference>
<keyword evidence="3" id="KW-1003">Cell membrane</keyword>
<feature type="compositionally biased region" description="Polar residues" evidence="9">
    <location>
        <begin position="1"/>
        <end position="11"/>
    </location>
</feature>
<dbReference type="CDD" id="cd02417">
    <property type="entry name" value="Peptidase_C39_likeA"/>
    <property type="match status" value="1"/>
</dbReference>
<feature type="transmembrane region" description="Helical" evidence="10">
    <location>
        <begin position="215"/>
        <end position="236"/>
    </location>
</feature>
<dbReference type="Gene3D" id="3.40.50.300">
    <property type="entry name" value="P-loop containing nucleotide triphosphate hydrolases"/>
    <property type="match status" value="1"/>
</dbReference>
<evidence type="ECO:0000256" key="1">
    <source>
        <dbReference type="ARBA" id="ARBA00004651"/>
    </source>
</evidence>
<dbReference type="InterPro" id="IPR039421">
    <property type="entry name" value="Type_1_exporter"/>
</dbReference>
<name>A0ABY4E2Z4_9NEIS</name>
<evidence type="ECO:0000256" key="7">
    <source>
        <dbReference type="ARBA" id="ARBA00022989"/>
    </source>
</evidence>
<dbReference type="Gene3D" id="1.20.1560.10">
    <property type="entry name" value="ABC transporter type 1, transmembrane domain"/>
    <property type="match status" value="1"/>
</dbReference>
<keyword evidence="6" id="KW-0067">ATP-binding</keyword>
<evidence type="ECO:0000259" key="13">
    <source>
        <dbReference type="PROSITE" id="PS50990"/>
    </source>
</evidence>
<keyword evidence="15" id="KW-1185">Reference proteome</keyword>
<dbReference type="Proteomes" id="UP000832011">
    <property type="component" value="Chromosome"/>
</dbReference>
<evidence type="ECO:0000256" key="2">
    <source>
        <dbReference type="ARBA" id="ARBA00022448"/>
    </source>
</evidence>
<dbReference type="SMART" id="SM00382">
    <property type="entry name" value="AAA"/>
    <property type="match status" value="1"/>
</dbReference>
<feature type="transmembrane region" description="Helical" evidence="10">
    <location>
        <begin position="285"/>
        <end position="310"/>
    </location>
</feature>
<evidence type="ECO:0000256" key="10">
    <source>
        <dbReference type="SAM" id="Phobius"/>
    </source>
</evidence>
<dbReference type="NCBIfam" id="TIGR01846">
    <property type="entry name" value="type_I_sec_HlyB"/>
    <property type="match status" value="1"/>
</dbReference>
<evidence type="ECO:0000256" key="6">
    <source>
        <dbReference type="ARBA" id="ARBA00022840"/>
    </source>
</evidence>
<feature type="region of interest" description="Disordered" evidence="9">
    <location>
        <begin position="1"/>
        <end position="22"/>
    </location>
</feature>
<feature type="domain" description="Peptidase C39" evidence="13">
    <location>
        <begin position="26"/>
        <end position="146"/>
    </location>
</feature>
<dbReference type="Pfam" id="PF03412">
    <property type="entry name" value="Peptidase_C39"/>
    <property type="match status" value="1"/>
</dbReference>
<dbReference type="PROSITE" id="PS50893">
    <property type="entry name" value="ABC_TRANSPORTER_2"/>
    <property type="match status" value="1"/>
</dbReference>
<keyword evidence="2" id="KW-0813">Transport</keyword>
<feature type="domain" description="ABC transporter" evidence="11">
    <location>
        <begin position="489"/>
        <end position="724"/>
    </location>
</feature>